<evidence type="ECO:0000313" key="3">
    <source>
        <dbReference type="Proteomes" id="UP000520535"/>
    </source>
</evidence>
<dbReference type="Gene3D" id="2.40.50.90">
    <property type="match status" value="1"/>
</dbReference>
<dbReference type="Gene3D" id="2.30.30.140">
    <property type="match status" value="1"/>
</dbReference>
<dbReference type="InterPro" id="IPR035437">
    <property type="entry name" value="SNase_OB-fold_sf"/>
</dbReference>
<comment type="caution">
    <text evidence="2">The sequence shown here is derived from an EMBL/GenBank/DDBJ whole genome shotgun (WGS) entry which is preliminary data.</text>
</comment>
<evidence type="ECO:0000313" key="2">
    <source>
        <dbReference type="EMBL" id="NXS58705.1"/>
    </source>
</evidence>
<feature type="non-terminal residue" evidence="2">
    <location>
        <position position="1"/>
    </location>
</feature>
<dbReference type="OrthoDB" id="10052065at2759"/>
<evidence type="ECO:0000259" key="1">
    <source>
        <dbReference type="Pfam" id="PF00567"/>
    </source>
</evidence>
<dbReference type="InterPro" id="IPR002999">
    <property type="entry name" value="Tudor"/>
</dbReference>
<feature type="non-terminal residue" evidence="2">
    <location>
        <position position="515"/>
    </location>
</feature>
<organism evidence="2 3">
    <name type="scientific">Brachypteracias leptosomus</name>
    <name type="common">short-legged ground-roller</name>
    <dbReference type="NCBI Taxonomy" id="135165"/>
    <lineage>
        <taxon>Eukaryota</taxon>
        <taxon>Metazoa</taxon>
        <taxon>Chordata</taxon>
        <taxon>Craniata</taxon>
        <taxon>Vertebrata</taxon>
        <taxon>Euteleostomi</taxon>
        <taxon>Archelosauria</taxon>
        <taxon>Archosauria</taxon>
        <taxon>Dinosauria</taxon>
        <taxon>Saurischia</taxon>
        <taxon>Theropoda</taxon>
        <taxon>Coelurosauria</taxon>
        <taxon>Aves</taxon>
        <taxon>Neognathae</taxon>
        <taxon>Neoaves</taxon>
        <taxon>Telluraves</taxon>
        <taxon>Coraciimorphae</taxon>
        <taxon>Coraciiformes</taxon>
        <taxon>Brachypteraciidae</taxon>
        <taxon>Brachypteracias</taxon>
    </lineage>
</organism>
<dbReference type="Proteomes" id="UP000520535">
    <property type="component" value="Unassembled WGS sequence"/>
</dbReference>
<dbReference type="PANTHER" id="PTHR22948">
    <property type="entry name" value="TUDOR DOMAIN CONTAINING PROTEIN"/>
    <property type="match status" value="1"/>
</dbReference>
<dbReference type="AlphaFoldDB" id="A0A7L2VLC1"/>
<dbReference type="Pfam" id="PF00567">
    <property type="entry name" value="TUDOR"/>
    <property type="match status" value="1"/>
</dbReference>
<dbReference type="PANTHER" id="PTHR22948:SF19">
    <property type="entry name" value="TUDOR DOMAIN-CONTAINING PROTEIN 5"/>
    <property type="match status" value="1"/>
</dbReference>
<name>A0A7L2VLC1_9AVES</name>
<dbReference type="InterPro" id="IPR050621">
    <property type="entry name" value="Tudor_domain_containing"/>
</dbReference>
<keyword evidence="3" id="KW-1185">Reference proteome</keyword>
<gene>
    <name evidence="2" type="primary">Tdrd5</name>
    <name evidence="2" type="ORF">BRALEP_R10914</name>
</gene>
<feature type="domain" description="Tudor" evidence="1">
    <location>
        <begin position="80"/>
        <end position="197"/>
    </location>
</feature>
<reference evidence="2 3" key="1">
    <citation type="submission" date="2019-09" db="EMBL/GenBank/DDBJ databases">
        <title>Bird 10,000 Genomes (B10K) Project - Family phase.</title>
        <authorList>
            <person name="Zhang G."/>
        </authorList>
    </citation>
    <scope>NUCLEOTIDE SEQUENCE [LARGE SCALE GENOMIC DNA]</scope>
    <source>
        <strain evidence="2">B10K-DU-012-52</strain>
    </source>
</reference>
<proteinExistence type="predicted"/>
<dbReference type="EMBL" id="VYZX01020104">
    <property type="protein sequence ID" value="NXS58705.1"/>
    <property type="molecule type" value="Genomic_DNA"/>
</dbReference>
<accession>A0A7L2VLC1</accession>
<sequence>EMPPLEPICETEIFHLTAEEKSELVETQALGLGDGLRQHQDLEQSLLAKLILAPEIPPGAVQDRNLCGLPPLERKCMVGVSVGFVASLSQFYFHICRKEDPKGLQDMMFDMRYLYSHEFVSDCYIMPGSSVQPRQLCCVTVANWWYRVIIHRVINDQEVEVFYAGYGNLRIVQKSWLRFLKWCYLKLPAQAIPCSLAWVKPMEGTWCRKATLLFKELCGSNVLVGIVDEYVNGILHLFLCDTSTEEDIYFHRVLTDGGYADSCKENIPSQGFMELNPLALYVQPRGQQKHAELVEPALHVQQESLNAASETVSWKLDGAEVCDQQWHLSAKEETRDDVQPILDEANVPRTIDQDPELAQEETNEASAELMAVAETPHSLAESSTPTILFKSVEDFDTSFIYSKQPAETSQDDLRQREAFSYETQRSEALHPTILLMAMKFVPDNSSSINRFEKMKNEDIPRSTAAGLCSASELSGHRPSWKLYIPFTTLSAVMPSACLASSSGHFQWFPSLRKKS</sequence>
<protein>
    <submittedName>
        <fullName evidence="2">TDRD5 protein</fullName>
    </submittedName>
</protein>
<dbReference type="SUPFAM" id="SSF63748">
    <property type="entry name" value="Tudor/PWWP/MBT"/>
    <property type="match status" value="1"/>
</dbReference>